<evidence type="ECO:0000313" key="1">
    <source>
        <dbReference type="EMBL" id="GAI45205.1"/>
    </source>
</evidence>
<dbReference type="AlphaFoldDB" id="X1Q2A2"/>
<dbReference type="Gene3D" id="1.10.4010.10">
    <property type="entry name" value="Type II deoxyuridine triphosphatase"/>
    <property type="match status" value="1"/>
</dbReference>
<dbReference type="Pfam" id="PF08761">
    <property type="entry name" value="dUTPase_2"/>
    <property type="match status" value="1"/>
</dbReference>
<comment type="caution">
    <text evidence="1">The sequence shown here is derived from an EMBL/GenBank/DDBJ whole genome shotgun (WGS) entry which is preliminary data.</text>
</comment>
<evidence type="ECO:0008006" key="2">
    <source>
        <dbReference type="Google" id="ProtNLM"/>
    </source>
</evidence>
<gene>
    <name evidence="1" type="ORF">S06H3_43304</name>
</gene>
<feature type="non-terminal residue" evidence="1">
    <location>
        <position position="1"/>
    </location>
</feature>
<protein>
    <recommendedName>
        <fullName evidence="2">NTP pyrophosphohydrolase MazG putative catalytic core domain-containing protein</fullName>
    </recommendedName>
</protein>
<organism evidence="1">
    <name type="scientific">marine sediment metagenome</name>
    <dbReference type="NCBI Taxonomy" id="412755"/>
    <lineage>
        <taxon>unclassified sequences</taxon>
        <taxon>metagenomes</taxon>
        <taxon>ecological metagenomes</taxon>
    </lineage>
</organism>
<reference evidence="1" key="1">
    <citation type="journal article" date="2014" name="Front. Microbiol.">
        <title>High frequency of phylogenetically diverse reductive dehalogenase-homologous genes in deep subseafloor sedimentary metagenomes.</title>
        <authorList>
            <person name="Kawai M."/>
            <person name="Futagami T."/>
            <person name="Toyoda A."/>
            <person name="Takaki Y."/>
            <person name="Nishi S."/>
            <person name="Hori S."/>
            <person name="Arai W."/>
            <person name="Tsubouchi T."/>
            <person name="Morono Y."/>
            <person name="Uchiyama I."/>
            <person name="Ito T."/>
            <person name="Fujiyama A."/>
            <person name="Inagaki F."/>
            <person name="Takami H."/>
        </authorList>
    </citation>
    <scope>NUCLEOTIDE SEQUENCE</scope>
    <source>
        <strain evidence="1">Expedition CK06-06</strain>
    </source>
</reference>
<sequence length="110" mass="12922">LDVLLMTHGRGFMPSLTGEEYETFTRRLIASFGVIEETLEYLDCADKDRPHALEEITDILFFYLELVLLGGFTWQEIEEEYVRKHAVNLERYKRAKEGDYGWNKRGKGEL</sequence>
<dbReference type="SUPFAM" id="SSF101386">
    <property type="entry name" value="all-alpha NTP pyrophosphatases"/>
    <property type="match status" value="1"/>
</dbReference>
<dbReference type="InterPro" id="IPR014871">
    <property type="entry name" value="dUTPase/dCTP_pyrophosphatase"/>
</dbReference>
<name>X1Q2A2_9ZZZZ</name>
<dbReference type="EMBL" id="BARV01026850">
    <property type="protein sequence ID" value="GAI45205.1"/>
    <property type="molecule type" value="Genomic_DNA"/>
</dbReference>
<accession>X1Q2A2</accession>
<proteinExistence type="predicted"/>